<dbReference type="EMBL" id="JABXXO010000003">
    <property type="protein sequence ID" value="KAF7782303.1"/>
    <property type="molecule type" value="Genomic_DNA"/>
</dbReference>
<accession>A0A8H7F7U6</accession>
<sequence length="98" mass="11226">MQKTSQRLTNPAVRRVPQSGQLEILRSTDRLRKHRSTKIPQRPWSRLFEVRSPLYLLTDIALITPTPPLYIELVGSVEATTIERGNSVQSREPAYSNL</sequence>
<gene>
    <name evidence="1" type="ORF">Agabi119p4_1679</name>
</gene>
<organism evidence="1 2">
    <name type="scientific">Agaricus bisporus var. burnettii</name>
    <dbReference type="NCBI Taxonomy" id="192524"/>
    <lineage>
        <taxon>Eukaryota</taxon>
        <taxon>Fungi</taxon>
        <taxon>Dikarya</taxon>
        <taxon>Basidiomycota</taxon>
        <taxon>Agaricomycotina</taxon>
        <taxon>Agaricomycetes</taxon>
        <taxon>Agaricomycetidae</taxon>
        <taxon>Agaricales</taxon>
        <taxon>Agaricineae</taxon>
        <taxon>Agaricaceae</taxon>
        <taxon>Agaricus</taxon>
    </lineage>
</organism>
<comment type="caution">
    <text evidence="1">The sequence shown here is derived from an EMBL/GenBank/DDBJ whole genome shotgun (WGS) entry which is preliminary data.</text>
</comment>
<evidence type="ECO:0000313" key="1">
    <source>
        <dbReference type="EMBL" id="KAF7782303.1"/>
    </source>
</evidence>
<evidence type="ECO:0000313" key="2">
    <source>
        <dbReference type="Proteomes" id="UP000629468"/>
    </source>
</evidence>
<reference evidence="1 2" key="1">
    <citation type="journal article" name="Sci. Rep.">
        <title>Telomere-to-telomere assembled and centromere annotated genomes of the two main subspecies of the button mushroom Agaricus bisporus reveal especially polymorphic chromosome ends.</title>
        <authorList>
            <person name="Sonnenberg A.S.M."/>
            <person name="Sedaghat-Telgerd N."/>
            <person name="Lavrijssen B."/>
            <person name="Ohm R.A."/>
            <person name="Hendrickx P.M."/>
            <person name="Scholtmeijer K."/>
            <person name="Baars J.J.P."/>
            <person name="van Peer A."/>
        </authorList>
    </citation>
    <scope>NUCLEOTIDE SEQUENCE [LARGE SCALE GENOMIC DNA]</scope>
    <source>
        <strain evidence="1 2">H119_p4</strain>
    </source>
</reference>
<name>A0A8H7F7U6_AGABI</name>
<protein>
    <submittedName>
        <fullName evidence="1">Uncharacterized protein</fullName>
    </submittedName>
</protein>
<dbReference type="Proteomes" id="UP000629468">
    <property type="component" value="Unassembled WGS sequence"/>
</dbReference>
<proteinExistence type="predicted"/>
<dbReference type="AlphaFoldDB" id="A0A8H7F7U6"/>